<dbReference type="AlphaFoldDB" id="A0A5B8XPA2"/>
<dbReference type="Pfam" id="PF13248">
    <property type="entry name" value="Zn_ribbon_3"/>
    <property type="match status" value="1"/>
</dbReference>
<keyword evidence="2" id="KW-1133">Transmembrane helix</keyword>
<keyword evidence="2" id="KW-0812">Transmembrane</keyword>
<keyword evidence="2" id="KW-0472">Membrane</keyword>
<evidence type="ECO:0000259" key="3">
    <source>
        <dbReference type="Pfam" id="PF13248"/>
    </source>
</evidence>
<dbReference type="OrthoDB" id="5508472at2"/>
<gene>
    <name evidence="5" type="ORF">FRD01_06920</name>
</gene>
<feature type="compositionally biased region" description="Gly residues" evidence="1">
    <location>
        <begin position="203"/>
        <end position="212"/>
    </location>
</feature>
<feature type="region of interest" description="Disordered" evidence="1">
    <location>
        <begin position="46"/>
        <end position="131"/>
    </location>
</feature>
<evidence type="ECO:0000313" key="5">
    <source>
        <dbReference type="EMBL" id="QED26977.1"/>
    </source>
</evidence>
<feature type="compositionally biased region" description="Basic and acidic residues" evidence="1">
    <location>
        <begin position="46"/>
        <end position="64"/>
    </location>
</feature>
<feature type="region of interest" description="Disordered" evidence="1">
    <location>
        <begin position="146"/>
        <end position="212"/>
    </location>
</feature>
<dbReference type="KEGG" id="bbae:FRD01_06920"/>
<dbReference type="InterPro" id="IPR059113">
    <property type="entry name" value="Znf_ribbon"/>
</dbReference>
<feature type="transmembrane region" description="Helical" evidence="2">
    <location>
        <begin position="271"/>
        <end position="288"/>
    </location>
</feature>
<dbReference type="EMBL" id="CP042467">
    <property type="protein sequence ID" value="QED26977.1"/>
    <property type="molecule type" value="Genomic_DNA"/>
</dbReference>
<proteinExistence type="predicted"/>
<reference evidence="5 6" key="1">
    <citation type="submission" date="2019-08" db="EMBL/GenBank/DDBJ databases">
        <authorList>
            <person name="Liang Q."/>
        </authorList>
    </citation>
    <scope>NUCLEOTIDE SEQUENCE [LARGE SCALE GENOMIC DNA]</scope>
    <source>
        <strain evidence="5 6">V1718</strain>
    </source>
</reference>
<dbReference type="Proteomes" id="UP000321595">
    <property type="component" value="Chromosome"/>
</dbReference>
<evidence type="ECO:0000256" key="2">
    <source>
        <dbReference type="SAM" id="Phobius"/>
    </source>
</evidence>
<dbReference type="InterPro" id="IPR025328">
    <property type="entry name" value="DUF4234"/>
</dbReference>
<feature type="domain" description="Putative zinc-ribbon" evidence="3">
    <location>
        <begin position="1"/>
        <end position="25"/>
    </location>
</feature>
<sequence>MINCPNCGAENADNSNHCGNCGTKLQAGGGAKTMFGFAAISPEDMKKAAEEARAASEAAADKPKLQSPTLPTPSIPAPSSLGAKPAATEGTPKFNIPAPSSLGASDGSEVPTQMTPAVGADEDDFGIGDTHTPEELAQASAQLEKELGASHTTQPEPAVTAPDPADAWGAPASTAPSDGWGAPASSLPSAAPEPAQSSMQPSGGFGGGGGGGFGGGFSGNSAGVAGEVRNPIQVQLLAMFTCGFYALYFTFTVMNELNAALAEEKYNPIKEFALTMVTCGAWGIYLWWRIAQDIVEVQNRWGVQPKFDAMILFILNLVYIGPWAIQESLNNAWENGRG</sequence>
<feature type="transmembrane region" description="Helical" evidence="2">
    <location>
        <begin position="309"/>
        <end position="325"/>
    </location>
</feature>
<keyword evidence="6" id="KW-1185">Reference proteome</keyword>
<name>A0A5B8XPA2_9DELT</name>
<organism evidence="5 6">
    <name type="scientific">Microvenator marinus</name>
    <dbReference type="NCBI Taxonomy" id="2600177"/>
    <lineage>
        <taxon>Bacteria</taxon>
        <taxon>Deltaproteobacteria</taxon>
        <taxon>Bradymonadales</taxon>
        <taxon>Microvenatoraceae</taxon>
        <taxon>Microvenator</taxon>
    </lineage>
</organism>
<dbReference type="Pfam" id="PF14018">
    <property type="entry name" value="DUF4234"/>
    <property type="match status" value="1"/>
</dbReference>
<evidence type="ECO:0000256" key="1">
    <source>
        <dbReference type="SAM" id="MobiDB-lite"/>
    </source>
</evidence>
<feature type="compositionally biased region" description="Low complexity" evidence="1">
    <location>
        <begin position="161"/>
        <end position="172"/>
    </location>
</feature>
<accession>A0A5B8XPA2</accession>
<feature type="transmembrane region" description="Helical" evidence="2">
    <location>
        <begin position="234"/>
        <end position="251"/>
    </location>
</feature>
<evidence type="ECO:0000313" key="6">
    <source>
        <dbReference type="Proteomes" id="UP000321595"/>
    </source>
</evidence>
<evidence type="ECO:0000259" key="4">
    <source>
        <dbReference type="Pfam" id="PF14018"/>
    </source>
</evidence>
<feature type="compositionally biased region" description="Low complexity" evidence="1">
    <location>
        <begin position="182"/>
        <end position="202"/>
    </location>
</feature>
<protein>
    <submittedName>
        <fullName evidence="5">Zinc-ribbon domain-containing protein</fullName>
    </submittedName>
</protein>
<feature type="domain" description="DUF4234" evidence="4">
    <location>
        <begin position="234"/>
        <end position="295"/>
    </location>
</feature>
<dbReference type="RefSeq" id="WP_146958662.1">
    <property type="nucleotide sequence ID" value="NZ_CP042467.1"/>
</dbReference>